<keyword evidence="2" id="KW-1185">Reference proteome</keyword>
<dbReference type="Proteomes" id="UP001368270">
    <property type="component" value="Unassembled WGS sequence"/>
</dbReference>
<sequence>MQNTAEHTANTNVLPPTAKQMAYARKIAGARNLVLPWDVRQDRRALSCWIDQSKQLAAVRDDRPSSKQVAYAEKIARIKRRNIPDECFLNRQLMSRWIDSNGFR</sequence>
<organism evidence="1 2">
    <name type="scientific">Cognatishimia coralii</name>
    <dbReference type="NCBI Taxonomy" id="3083254"/>
    <lineage>
        <taxon>Bacteria</taxon>
        <taxon>Pseudomonadati</taxon>
        <taxon>Pseudomonadota</taxon>
        <taxon>Alphaproteobacteria</taxon>
        <taxon>Rhodobacterales</taxon>
        <taxon>Paracoccaceae</taxon>
        <taxon>Cognatishimia</taxon>
    </lineage>
</organism>
<comment type="caution">
    <text evidence="1">The sequence shown here is derived from an EMBL/GenBank/DDBJ whole genome shotgun (WGS) entry which is preliminary data.</text>
</comment>
<name>A0ABU8QL70_9RHOB</name>
<accession>A0ABU8QL70</accession>
<reference evidence="1 2" key="1">
    <citation type="submission" date="2024-03" db="EMBL/GenBank/DDBJ databases">
        <title>Cognatishimia coralii sp. nov., a marine bacterium isolated from coral surrounding seawater.</title>
        <authorList>
            <person name="Liu X."/>
            <person name="Liu S."/>
            <person name="Sun H."/>
            <person name="Zhang Y."/>
        </authorList>
    </citation>
    <scope>NUCLEOTIDE SEQUENCE [LARGE SCALE GENOMIC DNA]</scope>
    <source>
        <strain evidence="1 2">D5M38</strain>
    </source>
</reference>
<gene>
    <name evidence="1" type="ORF">WG622_18065</name>
</gene>
<dbReference type="RefSeq" id="WP_339404771.1">
    <property type="nucleotide sequence ID" value="NZ_JBBGAZ010000018.1"/>
</dbReference>
<evidence type="ECO:0000313" key="2">
    <source>
        <dbReference type="Proteomes" id="UP001368270"/>
    </source>
</evidence>
<evidence type="ECO:0000313" key="1">
    <source>
        <dbReference type="EMBL" id="MEJ5220165.1"/>
    </source>
</evidence>
<proteinExistence type="predicted"/>
<protein>
    <submittedName>
        <fullName evidence="1">Uncharacterized protein</fullName>
    </submittedName>
</protein>
<dbReference type="EMBL" id="JBBGAZ010000018">
    <property type="protein sequence ID" value="MEJ5220165.1"/>
    <property type="molecule type" value="Genomic_DNA"/>
</dbReference>